<sequence length="83" mass="8872">GQTVSVRVAEGVKALQDKLEKIEIAGNPRIEGDAMHFDLPGGDAELSEVSKALQADGLTLLELHPVKGEISNIYFKATKGEVQ</sequence>
<organism evidence="1">
    <name type="scientific">marine metagenome</name>
    <dbReference type="NCBI Taxonomy" id="408172"/>
    <lineage>
        <taxon>unclassified sequences</taxon>
        <taxon>metagenomes</taxon>
        <taxon>ecological metagenomes</taxon>
    </lineage>
</organism>
<dbReference type="AlphaFoldDB" id="A0A382RIS9"/>
<name>A0A382RIS9_9ZZZZ</name>
<gene>
    <name evidence="1" type="ORF">METZ01_LOCUS350174</name>
</gene>
<feature type="non-terminal residue" evidence="1">
    <location>
        <position position="1"/>
    </location>
</feature>
<protein>
    <submittedName>
        <fullName evidence="1">Uncharacterized protein</fullName>
    </submittedName>
</protein>
<accession>A0A382RIS9</accession>
<reference evidence="1" key="1">
    <citation type="submission" date="2018-05" db="EMBL/GenBank/DDBJ databases">
        <authorList>
            <person name="Lanie J.A."/>
            <person name="Ng W.-L."/>
            <person name="Kazmierczak K.M."/>
            <person name="Andrzejewski T.M."/>
            <person name="Davidsen T.M."/>
            <person name="Wayne K.J."/>
            <person name="Tettelin H."/>
            <person name="Glass J.I."/>
            <person name="Rusch D."/>
            <person name="Podicherti R."/>
            <person name="Tsui H.-C.T."/>
            <person name="Winkler M.E."/>
        </authorList>
    </citation>
    <scope>NUCLEOTIDE SEQUENCE</scope>
</reference>
<evidence type="ECO:0000313" key="1">
    <source>
        <dbReference type="EMBL" id="SVC97320.1"/>
    </source>
</evidence>
<proteinExistence type="predicted"/>
<dbReference type="EMBL" id="UINC01121865">
    <property type="protein sequence ID" value="SVC97320.1"/>
    <property type="molecule type" value="Genomic_DNA"/>
</dbReference>